<sequence>MFRLGKFLYIIIRSILGHFFSTPYDLTPLLDKWTVVTGCTDGIGRAYIEELAKTRGVRKFYLIARNKSKLDKVQQELESRYNAEIKQAIFDFEKDDYSKLPEELKTIETGILVKIIPCFFYIINCVGIAPERIANFAELPPNLPSKIIRVNLMSCVKMIELILPGMLKRDAGIIVNVASVTGWRPLPYMSTYPASKAALSFFSDTLTDEFGHTNVKVNCLIPLLVATKIASYEEEEANDIVVIKTETYAKQAVRLIGNYRISTGCLLHDIQY</sequence>
<dbReference type="WBParaSite" id="ES5_v2.g16131.t1">
    <property type="protein sequence ID" value="ES5_v2.g16131.t1"/>
    <property type="gene ID" value="ES5_v2.g16131"/>
</dbReference>
<organism evidence="1 2">
    <name type="scientific">Panagrolaimus sp. ES5</name>
    <dbReference type="NCBI Taxonomy" id="591445"/>
    <lineage>
        <taxon>Eukaryota</taxon>
        <taxon>Metazoa</taxon>
        <taxon>Ecdysozoa</taxon>
        <taxon>Nematoda</taxon>
        <taxon>Chromadorea</taxon>
        <taxon>Rhabditida</taxon>
        <taxon>Tylenchina</taxon>
        <taxon>Panagrolaimomorpha</taxon>
        <taxon>Panagrolaimoidea</taxon>
        <taxon>Panagrolaimidae</taxon>
        <taxon>Panagrolaimus</taxon>
    </lineage>
</organism>
<name>A0AC34FFK9_9BILA</name>
<protein>
    <submittedName>
        <fullName evidence="2">Uncharacterized protein</fullName>
    </submittedName>
</protein>
<reference evidence="2" key="1">
    <citation type="submission" date="2022-11" db="UniProtKB">
        <authorList>
            <consortium name="WormBaseParasite"/>
        </authorList>
    </citation>
    <scope>IDENTIFICATION</scope>
</reference>
<evidence type="ECO:0000313" key="2">
    <source>
        <dbReference type="WBParaSite" id="ES5_v2.g16131.t1"/>
    </source>
</evidence>
<dbReference type="Proteomes" id="UP000887579">
    <property type="component" value="Unplaced"/>
</dbReference>
<proteinExistence type="predicted"/>
<accession>A0AC34FFK9</accession>
<evidence type="ECO:0000313" key="1">
    <source>
        <dbReference type="Proteomes" id="UP000887579"/>
    </source>
</evidence>